<feature type="chain" id="PRO_5002626353" description="Hdr-like menaquinol oxidoreductase cytochrome c subunit" evidence="1">
    <location>
        <begin position="27"/>
        <end position="114"/>
    </location>
</feature>
<dbReference type="RefSeq" id="WP_011713364.1">
    <property type="nucleotide sequence ID" value="NC_008576.1"/>
</dbReference>
<evidence type="ECO:0000313" key="3">
    <source>
        <dbReference type="Proteomes" id="UP000002586"/>
    </source>
</evidence>
<sequence precursor="true">MVWFRSFIIALALAMGVVAVSAPASAEQGYRMHGPIKLQKAVGEACIRDTADMARNHMKLMKHKRVETVREGMRNPPESILSCANCHTSHEQFCDQCHNYVGVKPDCFTCHIFP</sequence>
<reference evidence="3" key="1">
    <citation type="journal article" date="2009" name="Appl. Environ. Microbiol.">
        <title>Complete genome sequence of the chemolithoautotrophic marine magnetotactic coccus strain MC-1.</title>
        <authorList>
            <person name="Schubbe S."/>
            <person name="Williams T.J."/>
            <person name="Xie G."/>
            <person name="Kiss H.E."/>
            <person name="Brettin T.S."/>
            <person name="Martinez D."/>
            <person name="Ross C.A."/>
            <person name="Schuler D."/>
            <person name="Cox B.L."/>
            <person name="Nealson K.H."/>
            <person name="Bazylinski D.A."/>
        </authorList>
    </citation>
    <scope>NUCLEOTIDE SEQUENCE [LARGE SCALE GENOMIC DNA]</scope>
    <source>
        <strain evidence="3">ATCC BAA-1437 / JCM 17883 / MC-1</strain>
    </source>
</reference>
<feature type="signal peptide" evidence="1">
    <location>
        <begin position="1"/>
        <end position="26"/>
    </location>
</feature>
<evidence type="ECO:0000313" key="2">
    <source>
        <dbReference type="EMBL" id="ABK44216.1"/>
    </source>
</evidence>
<dbReference type="SUPFAM" id="SSF48695">
    <property type="entry name" value="Multiheme cytochromes"/>
    <property type="match status" value="1"/>
</dbReference>
<protein>
    <recommendedName>
        <fullName evidence="4">Hdr-like menaquinol oxidoreductase cytochrome c subunit</fullName>
    </recommendedName>
</protein>
<gene>
    <name evidence="2" type="ordered locus">Mmc1_1707</name>
</gene>
<accession>A0L8C3</accession>
<dbReference type="eggNOG" id="ENOG503310G">
    <property type="taxonomic scope" value="Bacteria"/>
</dbReference>
<dbReference type="EMBL" id="CP000471">
    <property type="protein sequence ID" value="ABK44216.1"/>
    <property type="molecule type" value="Genomic_DNA"/>
</dbReference>
<evidence type="ECO:0008006" key="4">
    <source>
        <dbReference type="Google" id="ProtNLM"/>
    </source>
</evidence>
<evidence type="ECO:0000256" key="1">
    <source>
        <dbReference type="SAM" id="SignalP"/>
    </source>
</evidence>
<keyword evidence="3" id="KW-1185">Reference proteome</keyword>
<organism evidence="2 3">
    <name type="scientific">Magnetococcus marinus (strain ATCC BAA-1437 / JCM 17883 / MC-1)</name>
    <dbReference type="NCBI Taxonomy" id="156889"/>
    <lineage>
        <taxon>Bacteria</taxon>
        <taxon>Pseudomonadati</taxon>
        <taxon>Pseudomonadota</taxon>
        <taxon>Magnetococcia</taxon>
        <taxon>Magnetococcales</taxon>
        <taxon>Magnetococcaceae</taxon>
        <taxon>Magnetococcus</taxon>
    </lineage>
</organism>
<name>A0L8C3_MAGMM</name>
<dbReference type="HOGENOM" id="CLU_2048652_0_0_5"/>
<proteinExistence type="predicted"/>
<dbReference type="InterPro" id="IPR036280">
    <property type="entry name" value="Multihaem_cyt_sf"/>
</dbReference>
<dbReference type="AlphaFoldDB" id="A0L8C3"/>
<dbReference type="OrthoDB" id="9790557at2"/>
<dbReference type="Proteomes" id="UP000002586">
    <property type="component" value="Chromosome"/>
</dbReference>
<dbReference type="KEGG" id="mgm:Mmc1_1707"/>
<dbReference type="STRING" id="156889.Mmc1_1707"/>
<keyword evidence="1" id="KW-0732">Signal</keyword>
<reference evidence="2 3" key="2">
    <citation type="journal article" date="2012" name="Int. J. Syst. Evol. Microbiol.">
        <title>Magnetococcus marinus gen. nov., sp. nov., a marine, magnetotactic bacterium that represents a novel lineage (Magnetococcaceae fam. nov.; Magnetococcales ord. nov.) at the base of the Alphaproteobacteria.</title>
        <authorList>
            <person name="Bazylinski D.A."/>
            <person name="Williams T.J."/>
            <person name="Lefevre C.T."/>
            <person name="Berg R.J."/>
            <person name="Zhang C.L."/>
            <person name="Bowser S.S."/>
            <person name="Dean A.J."/>
            <person name="Beveridge T.J."/>
        </authorList>
    </citation>
    <scope>NUCLEOTIDE SEQUENCE [LARGE SCALE GENOMIC DNA]</scope>
    <source>
        <strain evidence="3">ATCC BAA-1437 / JCM 17883 / MC-1</strain>
    </source>
</reference>